<feature type="compositionally biased region" description="Low complexity" evidence="1">
    <location>
        <begin position="1173"/>
        <end position="1189"/>
    </location>
</feature>
<feature type="compositionally biased region" description="Pro residues" evidence="1">
    <location>
        <begin position="676"/>
        <end position="685"/>
    </location>
</feature>
<organism evidence="2 3">
    <name type="scientific">Bombyx mori</name>
    <name type="common">Silk moth</name>
    <dbReference type="NCBI Taxonomy" id="7091"/>
    <lineage>
        <taxon>Eukaryota</taxon>
        <taxon>Metazoa</taxon>
        <taxon>Ecdysozoa</taxon>
        <taxon>Arthropoda</taxon>
        <taxon>Hexapoda</taxon>
        <taxon>Insecta</taxon>
        <taxon>Pterygota</taxon>
        <taxon>Neoptera</taxon>
        <taxon>Endopterygota</taxon>
        <taxon>Lepidoptera</taxon>
        <taxon>Glossata</taxon>
        <taxon>Ditrysia</taxon>
        <taxon>Bombycoidea</taxon>
        <taxon>Bombycidae</taxon>
        <taxon>Bombycinae</taxon>
        <taxon>Bombyx</taxon>
    </lineage>
</organism>
<sequence length="1344" mass="141956">MTGKPVEQRHASADLTHSGHVSDSEAAGSKETTAKKIRRKRKTQRVSSREGGGDPTSSSGADAPPEKVLVVSDAASAAEEMPPPKGRPARRRGAPSPAQSSASMSVASLDGRTTEEEEGGLQDPALVIDRAMRTVKSYAANGTKTKAAGRKLREVVSQVSKQPDDEASASSKAAASTPSPALPRATGLRTPPAHVPAATSCIAGAPQKRRSPALTGDGWPVLPPPRAAEQRPRLPSPRTREMTATKRQQALVGPRELAGKFSLDEVISRTVQVVLERLDGRLAALEAQLIAPADARRPAYAAVSGTPAARPAPVRAPATSPGIAERLAARLRMVLPEEEVRVHRPVKMAELKVTGLDDCTTREEVAAAVAVQGNCALQNITVGELRSGYTGAGSVWRCCVGVVTPRTNEIRDPGTGFIDPHYQQRSLVPVTCFSRLSSKSCPDNKPGPSGAAQGPPGIGSGESCFPLPTDNSGTPRPRKKARSESDRGSSEEKDKRPRIAASKPITPKPPTQVHRNVPPPRPKGRAQEELRRHPPIMVEALSNWPRHMAAIRERLGRAPSARPFGTGFRFLPSSAEEYRAMPSKVAVRGLPADTDTADVTNALKELGFPARYARCIRSKRGRPGSVFHVALDHLSKDELARLYSVNELMYLPGDHAAVDRRCPVYRKKARMMGVTVPPPVPPVPPVRRSGNAAPSAVAPTSKGKGKGKGKSSQPQPPPTSSFIPPAVTVEAEPSAATLMAEANTPRRGKPTPTPRSFAITRPTPKQDRAPARAGAPTPQAPNKKTLKNRKKKSKRKLMKKARREALENAAPSSVPAIPAIDMEVDINPTTDHIIDDQQPGPSSLPQAQPATSGIQPPLPPRPQRERRSGRQDTQPAGFARYASADLTPSGLFSDSEAAGSKETTAKKIRRKRKPQRVSSREGGGEPASSSGADAPPEKVLVVSDAASAAEDMPPPKERPARRRGAPSPAQSSASMSVASLDGRTTEEEDGGLQDPALVIDRAMRTVKSYAANGTKTKAAGRKLREVVSQVSKQPGDGAAASRRAAASTPSPALPRATGLRTPPAPVPAATSCIAGAPRSHRSPALTGDGWPVLPPPRAAEQGPRLPSPRTREMTVTKRQQALVGPRELAGKFSLNEVISRTVQVVLERLDGRLAALEAQLIAPADARRPAYAAVSGTPAARPAPVRAPATKLGPGRDRTKRGGGANSKRPSQAPQPRPLSPPSSNMDEGWNVVARRGNKKAPLTAPQPGHKAAVCLAAPHCSLCAAAGRKADHRTGGKACPRPAKMQFEIGAAKLSGAKRSAEEYAAPAAVGKGPRYEHTRTSVASRVKYLTLNGDMQSLCALV</sequence>
<feature type="compositionally biased region" description="Basic and acidic residues" evidence="1">
    <location>
        <begin position="228"/>
        <end position="244"/>
    </location>
</feature>
<feature type="region of interest" description="Disordered" evidence="1">
    <location>
        <begin position="739"/>
        <end position="997"/>
    </location>
</feature>
<feature type="region of interest" description="Disordered" evidence="1">
    <location>
        <begin position="1009"/>
        <end position="1113"/>
    </location>
</feature>
<evidence type="ECO:0000313" key="3">
    <source>
        <dbReference type="Proteomes" id="UP000005204"/>
    </source>
</evidence>
<feature type="compositionally biased region" description="Basic residues" evidence="1">
    <location>
        <begin position="784"/>
        <end position="802"/>
    </location>
</feature>
<name>A0A8R2R8R5_BOMMO</name>
<feature type="compositionally biased region" description="Low complexity" evidence="1">
    <location>
        <begin position="965"/>
        <end position="979"/>
    </location>
</feature>
<reference evidence="2" key="2">
    <citation type="submission" date="2022-06" db="UniProtKB">
        <authorList>
            <consortium name="EnsemblMetazoa"/>
        </authorList>
    </citation>
    <scope>IDENTIFICATION</scope>
    <source>
        <strain evidence="2">p50T (Dazao)</strain>
    </source>
</reference>
<feature type="compositionally biased region" description="Basic residues" evidence="1">
    <location>
        <begin position="906"/>
        <end position="915"/>
    </location>
</feature>
<feature type="region of interest" description="Disordered" evidence="1">
    <location>
        <begin position="673"/>
        <end position="725"/>
    </location>
</feature>
<feature type="region of interest" description="Disordered" evidence="1">
    <location>
        <begin position="1173"/>
        <end position="1229"/>
    </location>
</feature>
<feature type="region of interest" description="Disordered" evidence="1">
    <location>
        <begin position="439"/>
        <end position="532"/>
    </location>
</feature>
<protein>
    <submittedName>
        <fullName evidence="2">Uncharacterized protein</fullName>
    </submittedName>
</protein>
<dbReference type="Proteomes" id="UP000005204">
    <property type="component" value="Unassembled WGS sequence"/>
</dbReference>
<reference evidence="3" key="1">
    <citation type="journal article" date="2008" name="Insect Biochem. Mol. Biol.">
        <title>The genome of a lepidopteran model insect, the silkworm Bombyx mori.</title>
        <authorList>
            <consortium name="International Silkworm Genome Consortium"/>
        </authorList>
    </citation>
    <scope>NUCLEOTIDE SEQUENCE [LARGE SCALE GENOMIC DNA]</scope>
    <source>
        <strain evidence="3">p50T</strain>
    </source>
</reference>
<feature type="compositionally biased region" description="Polar residues" evidence="1">
    <location>
        <begin position="839"/>
        <end position="854"/>
    </location>
</feature>
<keyword evidence="3" id="KW-1185">Reference proteome</keyword>
<feature type="compositionally biased region" description="Basic and acidic residues" evidence="1">
    <location>
        <begin position="1"/>
        <end position="12"/>
    </location>
</feature>
<accession>A0A8R2R8R5</accession>
<feature type="compositionally biased region" description="Basic residues" evidence="1">
    <location>
        <begin position="35"/>
        <end position="44"/>
    </location>
</feature>
<feature type="compositionally biased region" description="Low complexity" evidence="1">
    <location>
        <begin position="94"/>
        <end position="108"/>
    </location>
</feature>
<dbReference type="EnsemblMetazoa" id="XM_038018919.1">
    <property type="protein sequence ID" value="XP_037874847.1"/>
    <property type="gene ID" value="LOC119630228"/>
</dbReference>
<feature type="compositionally biased region" description="Low complexity" evidence="1">
    <location>
        <begin position="446"/>
        <end position="455"/>
    </location>
</feature>
<feature type="compositionally biased region" description="Low complexity" evidence="1">
    <location>
        <begin position="168"/>
        <end position="185"/>
    </location>
</feature>
<evidence type="ECO:0000256" key="1">
    <source>
        <dbReference type="SAM" id="MobiDB-lite"/>
    </source>
</evidence>
<feature type="compositionally biased region" description="Basic and acidic residues" evidence="1">
    <location>
        <begin position="482"/>
        <end position="497"/>
    </location>
</feature>
<feature type="region of interest" description="Disordered" evidence="1">
    <location>
        <begin position="1"/>
        <end position="250"/>
    </location>
</feature>
<evidence type="ECO:0000313" key="2">
    <source>
        <dbReference type="EnsemblMetazoa" id="XP_037874847.1"/>
    </source>
</evidence>
<feature type="compositionally biased region" description="Low complexity" evidence="1">
    <location>
        <begin position="809"/>
        <end position="820"/>
    </location>
</feature>
<feature type="compositionally biased region" description="Low complexity" evidence="1">
    <location>
        <begin position="1038"/>
        <end position="1057"/>
    </location>
</feature>
<proteinExistence type="predicted"/>